<protein>
    <recommendedName>
        <fullName evidence="5">NB-ARC domain-containing protein</fullName>
    </recommendedName>
</protein>
<dbReference type="PANTHER" id="PTHR36766:SF44">
    <property type="entry name" value="NBS-CODING RESISTANCE GENE ANALOG"/>
    <property type="match status" value="1"/>
</dbReference>
<dbReference type="GO" id="GO:0043531">
    <property type="term" value="F:ADP binding"/>
    <property type="evidence" value="ECO:0007669"/>
    <property type="project" value="InterPro"/>
</dbReference>
<sequence length="80" mass="8792">MLTTRQLEVACYPETAGPVHEMPFMNDSQSWDLLKQMAFPDSICPPQLVNVGKEVVRRCAGLPLAVVLLAGVLSPVDKIR</sequence>
<keyword evidence="2" id="KW-0611">Plant defense</keyword>
<proteinExistence type="predicted"/>
<dbReference type="EMBL" id="PNBA02000020">
    <property type="protein sequence ID" value="KAG6389212.1"/>
    <property type="molecule type" value="Genomic_DNA"/>
</dbReference>
<evidence type="ECO:0000313" key="4">
    <source>
        <dbReference type="Proteomes" id="UP000298416"/>
    </source>
</evidence>
<reference evidence="3" key="1">
    <citation type="submission" date="2018-01" db="EMBL/GenBank/DDBJ databases">
        <authorList>
            <person name="Mao J.F."/>
        </authorList>
    </citation>
    <scope>NUCLEOTIDE SEQUENCE</scope>
    <source>
        <strain evidence="3">Huo1</strain>
        <tissue evidence="3">Leaf</tissue>
    </source>
</reference>
<dbReference type="InterPro" id="IPR027417">
    <property type="entry name" value="P-loop_NTPase"/>
</dbReference>
<comment type="caution">
    <text evidence="3">The sequence shown here is derived from an EMBL/GenBank/DDBJ whole genome shotgun (WGS) entry which is preliminary data.</text>
</comment>
<evidence type="ECO:0000256" key="1">
    <source>
        <dbReference type="ARBA" id="ARBA00022614"/>
    </source>
</evidence>
<reference evidence="3" key="2">
    <citation type="submission" date="2020-08" db="EMBL/GenBank/DDBJ databases">
        <title>Plant Genome Project.</title>
        <authorList>
            <person name="Zhang R.-G."/>
        </authorList>
    </citation>
    <scope>NUCLEOTIDE SEQUENCE</scope>
    <source>
        <strain evidence="3">Huo1</strain>
        <tissue evidence="3">Leaf</tissue>
    </source>
</reference>
<gene>
    <name evidence="3" type="ORF">SASPL_150674</name>
</gene>
<evidence type="ECO:0000256" key="2">
    <source>
        <dbReference type="ARBA" id="ARBA00022821"/>
    </source>
</evidence>
<dbReference type="Gene3D" id="1.10.8.430">
    <property type="entry name" value="Helical domain of apoptotic protease-activating factors"/>
    <property type="match status" value="1"/>
</dbReference>
<dbReference type="GO" id="GO:0006952">
    <property type="term" value="P:defense response"/>
    <property type="evidence" value="ECO:0007669"/>
    <property type="project" value="UniProtKB-KW"/>
</dbReference>
<evidence type="ECO:0000313" key="3">
    <source>
        <dbReference type="EMBL" id="KAG6389212.1"/>
    </source>
</evidence>
<keyword evidence="4" id="KW-1185">Reference proteome</keyword>
<name>A0A8X8W6I0_SALSN</name>
<organism evidence="3">
    <name type="scientific">Salvia splendens</name>
    <name type="common">Scarlet sage</name>
    <dbReference type="NCBI Taxonomy" id="180675"/>
    <lineage>
        <taxon>Eukaryota</taxon>
        <taxon>Viridiplantae</taxon>
        <taxon>Streptophyta</taxon>
        <taxon>Embryophyta</taxon>
        <taxon>Tracheophyta</taxon>
        <taxon>Spermatophyta</taxon>
        <taxon>Magnoliopsida</taxon>
        <taxon>eudicotyledons</taxon>
        <taxon>Gunneridae</taxon>
        <taxon>Pentapetalae</taxon>
        <taxon>asterids</taxon>
        <taxon>lamiids</taxon>
        <taxon>Lamiales</taxon>
        <taxon>Lamiaceae</taxon>
        <taxon>Nepetoideae</taxon>
        <taxon>Mentheae</taxon>
        <taxon>Salviinae</taxon>
        <taxon>Salvia</taxon>
        <taxon>Salvia subgen. Calosphace</taxon>
        <taxon>core Calosphace</taxon>
    </lineage>
</organism>
<dbReference type="SUPFAM" id="SSF52540">
    <property type="entry name" value="P-loop containing nucleoside triphosphate hydrolases"/>
    <property type="match status" value="1"/>
</dbReference>
<keyword evidence="1" id="KW-0433">Leucine-rich repeat</keyword>
<dbReference type="Proteomes" id="UP000298416">
    <property type="component" value="Unassembled WGS sequence"/>
</dbReference>
<dbReference type="InterPro" id="IPR042197">
    <property type="entry name" value="Apaf_helical"/>
</dbReference>
<accession>A0A8X8W6I0</accession>
<dbReference type="AlphaFoldDB" id="A0A8X8W6I0"/>
<dbReference type="PANTHER" id="PTHR36766">
    <property type="entry name" value="PLANT BROAD-SPECTRUM MILDEW RESISTANCE PROTEIN RPW8"/>
    <property type="match status" value="1"/>
</dbReference>
<evidence type="ECO:0008006" key="5">
    <source>
        <dbReference type="Google" id="ProtNLM"/>
    </source>
</evidence>